<gene>
    <name evidence="2" type="ORF">SAMN05660461_5319</name>
</gene>
<evidence type="ECO:0000313" key="3">
    <source>
        <dbReference type="Proteomes" id="UP000190166"/>
    </source>
</evidence>
<keyword evidence="1" id="KW-0732">Signal</keyword>
<name>A0A1T5P9N7_9BACT</name>
<evidence type="ECO:0000256" key="1">
    <source>
        <dbReference type="SAM" id="SignalP"/>
    </source>
</evidence>
<sequence>MKSYILSCAFLLLYLSCFAQKAYNFGEGIVKIAHYFVLKRNVETPDTARSLFTNYTYYIKGSKVLKRETEDFSFSSTQHTTKKQDNSSFHTALTAKLVQPEYLLDFQNDTAYTFYKKKGKQMISQSRIEDQRSEIFFRALLSPKRNNNCILQTNQNKNGDTCAGYGYGIVGKDTAFFQYSMRHYPVQSPLACFFPDSTSPFITLLWLPTPGTDKDGKPISGFSVLTIKEVTDVKLPDSLFTIPADAIMKENVTMDEMYNPNIP</sequence>
<feature type="chain" id="PRO_5012843654" description="GLPGLI family protein" evidence="1">
    <location>
        <begin position="22"/>
        <end position="263"/>
    </location>
</feature>
<dbReference type="Proteomes" id="UP000190166">
    <property type="component" value="Unassembled WGS sequence"/>
</dbReference>
<dbReference type="AlphaFoldDB" id="A0A1T5P9N7"/>
<accession>A0A1T5P9N7</accession>
<reference evidence="2 3" key="1">
    <citation type="submission" date="2017-02" db="EMBL/GenBank/DDBJ databases">
        <authorList>
            <person name="Peterson S.W."/>
        </authorList>
    </citation>
    <scope>NUCLEOTIDE SEQUENCE [LARGE SCALE GENOMIC DNA]</scope>
    <source>
        <strain evidence="2 3">DSM 18108</strain>
    </source>
</reference>
<keyword evidence="3" id="KW-1185">Reference proteome</keyword>
<organism evidence="2 3">
    <name type="scientific">Chitinophaga ginsengisegetis</name>
    <dbReference type="NCBI Taxonomy" id="393003"/>
    <lineage>
        <taxon>Bacteria</taxon>
        <taxon>Pseudomonadati</taxon>
        <taxon>Bacteroidota</taxon>
        <taxon>Chitinophagia</taxon>
        <taxon>Chitinophagales</taxon>
        <taxon>Chitinophagaceae</taxon>
        <taxon>Chitinophaga</taxon>
    </lineage>
</organism>
<protein>
    <recommendedName>
        <fullName evidence="4">GLPGLI family protein</fullName>
    </recommendedName>
</protein>
<dbReference type="EMBL" id="FUZZ01000005">
    <property type="protein sequence ID" value="SKD09431.1"/>
    <property type="molecule type" value="Genomic_DNA"/>
</dbReference>
<dbReference type="RefSeq" id="WP_143313716.1">
    <property type="nucleotide sequence ID" value="NZ_FUZZ01000005.1"/>
</dbReference>
<evidence type="ECO:0008006" key="4">
    <source>
        <dbReference type="Google" id="ProtNLM"/>
    </source>
</evidence>
<evidence type="ECO:0000313" key="2">
    <source>
        <dbReference type="EMBL" id="SKD09431.1"/>
    </source>
</evidence>
<feature type="signal peptide" evidence="1">
    <location>
        <begin position="1"/>
        <end position="21"/>
    </location>
</feature>
<proteinExistence type="predicted"/>